<dbReference type="Pfam" id="PF16267">
    <property type="entry name" value="DUF4920"/>
    <property type="match status" value="1"/>
</dbReference>
<dbReference type="AlphaFoldDB" id="A0A3A1N7J0"/>
<evidence type="ECO:0000313" key="1">
    <source>
        <dbReference type="EMBL" id="RIV31398.1"/>
    </source>
</evidence>
<dbReference type="EMBL" id="QXFH01000076">
    <property type="protein sequence ID" value="RIV31398.1"/>
    <property type="molecule type" value="Genomic_DNA"/>
</dbReference>
<comment type="caution">
    <text evidence="1">The sequence shown here is derived from an EMBL/GenBank/DDBJ whole genome shotgun (WGS) entry which is preliminary data.</text>
</comment>
<sequence>MRIFNTFTAVFLLGILLVSCKQETIQGDYFGEEFEVSGKASKTSAPFDQISGKDSLQTQIVGEIKEVCQSKGCWMKVQLESNDEVFVRFKDYGFFVPKDAAGKKVVMNGAAFLEEMSVDDQRHYAEDEGASEDELAQITAPKKTLRFEADGVLIASQP</sequence>
<organism evidence="1 2">
    <name type="scientific">Flagellimonas lutimaris</name>
    <dbReference type="NCBI Taxonomy" id="475082"/>
    <lineage>
        <taxon>Bacteria</taxon>
        <taxon>Pseudomonadati</taxon>
        <taxon>Bacteroidota</taxon>
        <taxon>Flavobacteriia</taxon>
        <taxon>Flavobacteriales</taxon>
        <taxon>Flavobacteriaceae</taxon>
        <taxon>Flagellimonas</taxon>
    </lineage>
</organism>
<evidence type="ECO:0000313" key="2">
    <source>
        <dbReference type="Proteomes" id="UP000266067"/>
    </source>
</evidence>
<proteinExistence type="predicted"/>
<dbReference type="OrthoDB" id="129527at2"/>
<dbReference type="RefSeq" id="WP_119608623.1">
    <property type="nucleotide sequence ID" value="NZ_QXFH01000076.1"/>
</dbReference>
<protein>
    <submittedName>
        <fullName evidence="1">DUF4920 domain-containing protein</fullName>
    </submittedName>
</protein>
<dbReference type="InterPro" id="IPR032577">
    <property type="entry name" value="DUF4920"/>
</dbReference>
<keyword evidence="2" id="KW-1185">Reference proteome</keyword>
<dbReference type="PROSITE" id="PS51257">
    <property type="entry name" value="PROKAR_LIPOPROTEIN"/>
    <property type="match status" value="1"/>
</dbReference>
<dbReference type="Proteomes" id="UP000266067">
    <property type="component" value="Unassembled WGS sequence"/>
</dbReference>
<reference evidence="1 2" key="1">
    <citation type="submission" date="2018-08" db="EMBL/GenBank/DDBJ databases">
        <title>Proposal of Muricauda 72 sp.nov. and Muricauda NH166 sp.nov., isolated from seawater.</title>
        <authorList>
            <person name="Cheng H."/>
            <person name="Wu Y.-H."/>
            <person name="Guo L.-L."/>
            <person name="Xu X.-W."/>
        </authorList>
    </citation>
    <scope>NUCLEOTIDE SEQUENCE [LARGE SCALE GENOMIC DNA]</scope>
    <source>
        <strain evidence="1 2">KCTC 22173</strain>
    </source>
</reference>
<gene>
    <name evidence="1" type="ORF">D2V08_13145</name>
</gene>
<name>A0A3A1N7J0_9FLAO</name>
<accession>A0A3A1N7J0</accession>